<organism evidence="1 2">
    <name type="scientific">Rickenella mellea</name>
    <dbReference type="NCBI Taxonomy" id="50990"/>
    <lineage>
        <taxon>Eukaryota</taxon>
        <taxon>Fungi</taxon>
        <taxon>Dikarya</taxon>
        <taxon>Basidiomycota</taxon>
        <taxon>Agaricomycotina</taxon>
        <taxon>Agaricomycetes</taxon>
        <taxon>Hymenochaetales</taxon>
        <taxon>Rickenellaceae</taxon>
        <taxon>Rickenella</taxon>
    </lineage>
</organism>
<evidence type="ECO:0000313" key="1">
    <source>
        <dbReference type="EMBL" id="TDL22355.1"/>
    </source>
</evidence>
<keyword evidence="2" id="KW-1185">Reference proteome</keyword>
<dbReference type="AlphaFoldDB" id="A0A4Y7Q4N9"/>
<evidence type="ECO:0008006" key="3">
    <source>
        <dbReference type="Google" id="ProtNLM"/>
    </source>
</evidence>
<gene>
    <name evidence="1" type="ORF">BD410DRAFT_788617</name>
</gene>
<dbReference type="Gene3D" id="3.80.10.10">
    <property type="entry name" value="Ribonuclease Inhibitor"/>
    <property type="match status" value="1"/>
</dbReference>
<dbReference type="EMBL" id="ML170175">
    <property type="protein sequence ID" value="TDL22355.1"/>
    <property type="molecule type" value="Genomic_DNA"/>
</dbReference>
<sequence length="395" mass="44532">MSSLPNEILSHIFEICFLNQDTQNLGCIRPWRDCALSTRLLWSKLSVGLMAGNSWLDRAGQIPLSIDLYYGEPEFDHEALEDVFTPSRNWKAVSLEVYEPTYNPCVQEILEAVLIHAPMLESFSIRLTGIVPSESRTLLVPTRTIEIGFTPRLSTISVHPSYRFRLSLSNVHVYGNIRDLTLRWPKSISHCLHILERCPNVEVLRISLTEEQPPPPRTVVLTLKKLHTLNLCGYVDGAKDFGDFLDGLTTPSLAELTIQVGMTFKSTSPRHWPNLFQLLVRSQPPLKTLTLMGTHMTANTIVDCLRNTPQLTVISGDKELFSPIVMDALTPSLQPLKVALCPMLRVIGVKGEPASLPALTWMIYSRWKLSKQKLSGEIYEVQSPAVDDHQVPRRM</sequence>
<reference evidence="1 2" key="1">
    <citation type="submission" date="2018-06" db="EMBL/GenBank/DDBJ databases">
        <title>A transcriptomic atlas of mushroom development highlights an independent origin of complex multicellularity.</title>
        <authorList>
            <consortium name="DOE Joint Genome Institute"/>
            <person name="Krizsan K."/>
            <person name="Almasi E."/>
            <person name="Merenyi Z."/>
            <person name="Sahu N."/>
            <person name="Viragh M."/>
            <person name="Koszo T."/>
            <person name="Mondo S."/>
            <person name="Kiss B."/>
            <person name="Balint B."/>
            <person name="Kues U."/>
            <person name="Barry K."/>
            <person name="Hegedus J.C."/>
            <person name="Henrissat B."/>
            <person name="Johnson J."/>
            <person name="Lipzen A."/>
            <person name="Ohm R."/>
            <person name="Nagy I."/>
            <person name="Pangilinan J."/>
            <person name="Yan J."/>
            <person name="Xiong Y."/>
            <person name="Grigoriev I.V."/>
            <person name="Hibbett D.S."/>
            <person name="Nagy L.G."/>
        </authorList>
    </citation>
    <scope>NUCLEOTIDE SEQUENCE [LARGE SCALE GENOMIC DNA]</scope>
    <source>
        <strain evidence="1 2">SZMC22713</strain>
    </source>
</reference>
<evidence type="ECO:0000313" key="2">
    <source>
        <dbReference type="Proteomes" id="UP000294933"/>
    </source>
</evidence>
<proteinExistence type="predicted"/>
<dbReference type="VEuPathDB" id="FungiDB:BD410DRAFT_788617"/>
<dbReference type="OrthoDB" id="2909371at2759"/>
<name>A0A4Y7Q4N9_9AGAM</name>
<accession>A0A4Y7Q4N9</accession>
<protein>
    <recommendedName>
        <fullName evidence="3">F-box domain-containing protein</fullName>
    </recommendedName>
</protein>
<dbReference type="InterPro" id="IPR032675">
    <property type="entry name" value="LRR_dom_sf"/>
</dbReference>
<dbReference type="SUPFAM" id="SSF52047">
    <property type="entry name" value="RNI-like"/>
    <property type="match status" value="1"/>
</dbReference>
<dbReference type="Proteomes" id="UP000294933">
    <property type="component" value="Unassembled WGS sequence"/>
</dbReference>